<dbReference type="InterPro" id="IPR052187">
    <property type="entry name" value="MFSD1"/>
</dbReference>
<feature type="transmembrane region" description="Helical" evidence="25">
    <location>
        <begin position="402"/>
        <end position="423"/>
    </location>
</feature>
<evidence type="ECO:0000256" key="1">
    <source>
        <dbReference type="ARBA" id="ARBA00004155"/>
    </source>
</evidence>
<evidence type="ECO:0000256" key="2">
    <source>
        <dbReference type="ARBA" id="ARBA00008335"/>
    </source>
</evidence>
<feature type="transmembrane region" description="Helical" evidence="25">
    <location>
        <begin position="300"/>
        <end position="321"/>
    </location>
</feature>
<feature type="transmembrane region" description="Helical" evidence="25">
    <location>
        <begin position="270"/>
        <end position="288"/>
    </location>
</feature>
<keyword evidence="4 25" id="KW-0812">Transmembrane</keyword>
<dbReference type="InterPro" id="IPR020846">
    <property type="entry name" value="MFS_dom"/>
</dbReference>
<evidence type="ECO:0000256" key="20">
    <source>
        <dbReference type="ARBA" id="ARBA00044924"/>
    </source>
</evidence>
<organism evidence="27 28">
    <name type="scientific">Candidatus Aquirickettsiella gammari</name>
    <dbReference type="NCBI Taxonomy" id="2016198"/>
    <lineage>
        <taxon>Bacteria</taxon>
        <taxon>Pseudomonadati</taxon>
        <taxon>Pseudomonadota</taxon>
        <taxon>Gammaproteobacteria</taxon>
        <taxon>Legionellales</taxon>
        <taxon>Coxiellaceae</taxon>
        <taxon>Candidatus Aquirickettsiella</taxon>
    </lineage>
</organism>
<comment type="subunit">
    <text evidence="24">Homodimer. Interacts with lysosomal protein GLMP (via lumenal domain); the interaction starts while both proteins are still in the endoplasmic reticulum and is required for stabilization of MFSD1 in lysosomes but has no direct effect on its targeting to lysosomes or transporter activity.</text>
</comment>
<dbReference type="InterPro" id="IPR036259">
    <property type="entry name" value="MFS_trans_sf"/>
</dbReference>
<comment type="catalytic activity">
    <reaction evidence="20">
        <text>L-lysyl-glycine(out) = L-lysyl-glycine(in)</text>
        <dbReference type="Rhea" id="RHEA:79407"/>
        <dbReference type="ChEBI" id="CHEBI:191202"/>
    </reaction>
</comment>
<comment type="catalytic activity">
    <reaction evidence="8">
        <text>L-lysyl-L-alanine(out) = L-lysyl-L-alanine(in)</text>
        <dbReference type="Rhea" id="RHEA:79399"/>
        <dbReference type="ChEBI" id="CHEBI:229954"/>
    </reaction>
</comment>
<protein>
    <recommendedName>
        <fullName evidence="21">Lysosomal dipeptide transporter MFSD1</fullName>
    </recommendedName>
    <alternativeName>
        <fullName evidence="22">Major facilitator superfamily domain-containing protein 1</fullName>
    </alternativeName>
</protein>
<dbReference type="PANTHER" id="PTHR23512">
    <property type="entry name" value="MAJOR FACILITATOR SUPERFAMILY DOMAIN-CONTAINING PROTEIN 1"/>
    <property type="match status" value="1"/>
</dbReference>
<dbReference type="EMBL" id="NMOS02000009">
    <property type="protein sequence ID" value="RDH40391.1"/>
    <property type="molecule type" value="Genomic_DNA"/>
</dbReference>
<evidence type="ECO:0000256" key="21">
    <source>
        <dbReference type="ARBA" id="ARBA00044985"/>
    </source>
</evidence>
<keyword evidence="7" id="KW-0458">Lysosome</keyword>
<evidence type="ECO:0000256" key="13">
    <source>
        <dbReference type="ARBA" id="ARBA00044893"/>
    </source>
</evidence>
<feature type="transmembrane region" description="Helical" evidence="25">
    <location>
        <begin position="359"/>
        <end position="382"/>
    </location>
</feature>
<comment type="catalytic activity">
    <reaction evidence="11">
        <text>L-alpha-aminoacyl-L-histidine(out) = L-alpha-aminoacyl-L-histidine(in)</text>
        <dbReference type="Rhea" id="RHEA:79375"/>
        <dbReference type="ChEBI" id="CHEBI:229967"/>
    </reaction>
</comment>
<keyword evidence="28" id="KW-1185">Reference proteome</keyword>
<keyword evidence="6 25" id="KW-0472">Membrane</keyword>
<evidence type="ECO:0000256" key="11">
    <source>
        <dbReference type="ARBA" id="ARBA00044884"/>
    </source>
</evidence>
<comment type="function">
    <text evidence="23">Lysosomal dipeptide uniporter that selectively exports lysine, arginine or histidine-containing dipeptides with a net positive charge from the lysosome lumen into the cytosol. Could play a role in a specific type of protein O-glycosylation indirectly regulating macrophages migration and tissue invasion. Also essential for liver homeostasis.</text>
</comment>
<comment type="caution">
    <text evidence="27">The sequence shown here is derived from an EMBL/GenBank/DDBJ whole genome shotgun (WGS) entry which is preliminary data.</text>
</comment>
<comment type="catalytic activity">
    <reaction evidence="18">
        <text>L-histidyl-L-alpha-amino acid(out) = L-histidyl-L-alpha-amino acid(in)</text>
        <dbReference type="Rhea" id="RHEA:79379"/>
        <dbReference type="ChEBI" id="CHEBI:229964"/>
    </reaction>
</comment>
<evidence type="ECO:0000256" key="24">
    <source>
        <dbReference type="ARBA" id="ARBA00046376"/>
    </source>
</evidence>
<evidence type="ECO:0000256" key="7">
    <source>
        <dbReference type="ARBA" id="ARBA00023228"/>
    </source>
</evidence>
<evidence type="ECO:0000256" key="9">
    <source>
        <dbReference type="ARBA" id="ARBA00044878"/>
    </source>
</evidence>
<feature type="transmembrane region" description="Helical" evidence="25">
    <location>
        <begin position="327"/>
        <end position="347"/>
    </location>
</feature>
<evidence type="ECO:0000256" key="14">
    <source>
        <dbReference type="ARBA" id="ARBA00044898"/>
    </source>
</evidence>
<comment type="catalytic activity">
    <reaction evidence="16">
        <text>L-lysyl-L-lysine(out) = L-lysyl-L-lysine(in)</text>
        <dbReference type="Rhea" id="RHEA:79403"/>
        <dbReference type="ChEBI" id="CHEBI:229956"/>
    </reaction>
</comment>
<comment type="catalytic activity">
    <reaction evidence="10">
        <text>L-alpha-aminoacyl-L-arginine(out) = L-alpha-aminoacyl-L-arginine(in)</text>
        <dbReference type="Rhea" id="RHEA:79367"/>
        <dbReference type="ChEBI" id="CHEBI:229968"/>
    </reaction>
</comment>
<accession>A0A370CHN3</accession>
<comment type="catalytic activity">
    <reaction evidence="14">
        <text>L-aspartyl-L-lysine(out) = L-aspartyl-L-lysine(in)</text>
        <dbReference type="Rhea" id="RHEA:79411"/>
        <dbReference type="ChEBI" id="CHEBI:229953"/>
    </reaction>
</comment>
<evidence type="ECO:0000256" key="18">
    <source>
        <dbReference type="ARBA" id="ARBA00044912"/>
    </source>
</evidence>
<dbReference type="GO" id="GO:0005765">
    <property type="term" value="C:lysosomal membrane"/>
    <property type="evidence" value="ECO:0007669"/>
    <property type="project" value="UniProtKB-SubCell"/>
</dbReference>
<dbReference type="AlphaFoldDB" id="A0A370CHN3"/>
<evidence type="ECO:0000259" key="26">
    <source>
        <dbReference type="PROSITE" id="PS50850"/>
    </source>
</evidence>
<comment type="catalytic activity">
    <reaction evidence="15">
        <text>L-arginyl-L-alpha-amino acid(out) = L-arginyl-L-alpha-amino acid(in)</text>
        <dbReference type="Rhea" id="RHEA:79371"/>
        <dbReference type="ChEBI" id="CHEBI:84315"/>
    </reaction>
</comment>
<evidence type="ECO:0000313" key="28">
    <source>
        <dbReference type="Proteomes" id="UP000226429"/>
    </source>
</evidence>
<proteinExistence type="inferred from homology"/>
<evidence type="ECO:0000313" key="27">
    <source>
        <dbReference type="EMBL" id="RDH40391.1"/>
    </source>
</evidence>
<comment type="catalytic activity">
    <reaction evidence="13">
        <text>L-alpha-aminoacyl-L-lysine(out) = L-alpha-aminoacyl-L-lysine(in)</text>
        <dbReference type="Rhea" id="RHEA:79383"/>
        <dbReference type="ChEBI" id="CHEBI:229966"/>
    </reaction>
</comment>
<evidence type="ECO:0000256" key="15">
    <source>
        <dbReference type="ARBA" id="ARBA00044899"/>
    </source>
</evidence>
<name>A0A370CHN3_9COXI</name>
<feature type="domain" description="Major facilitator superfamily (MFS) profile" evidence="26">
    <location>
        <begin position="22"/>
        <end position="428"/>
    </location>
</feature>
<keyword evidence="5 25" id="KW-1133">Transmembrane helix</keyword>
<dbReference type="SUPFAM" id="SSF103473">
    <property type="entry name" value="MFS general substrate transporter"/>
    <property type="match status" value="1"/>
</dbReference>
<reference evidence="27 28" key="2">
    <citation type="journal article" date="2018" name="J. Invertebr. Pathol.">
        <title>'Candidatus Aquirickettsiella gammari' (Gammaproteobacteria: Legionellales: Coxiellaceae): A bacterial pathogen of the freshwater crustacean Gammarus fossarum (Malacostraca: Amphipoda).</title>
        <authorList>
            <person name="Bojko J."/>
            <person name="Dunn A.M."/>
            <person name="Stebbing P.D."/>
            <person name="van Aerle R."/>
            <person name="Bacela-Spychalska K."/>
            <person name="Bean T.P."/>
            <person name="Urrutia A."/>
            <person name="Stentiford G.D."/>
        </authorList>
    </citation>
    <scope>NUCLEOTIDE SEQUENCE [LARGE SCALE GENOMIC DNA]</scope>
    <source>
        <strain evidence="27">RA15029</strain>
    </source>
</reference>
<evidence type="ECO:0000256" key="25">
    <source>
        <dbReference type="SAM" id="Phobius"/>
    </source>
</evidence>
<evidence type="ECO:0000256" key="5">
    <source>
        <dbReference type="ARBA" id="ARBA00022989"/>
    </source>
</evidence>
<evidence type="ECO:0000256" key="22">
    <source>
        <dbReference type="ARBA" id="ARBA00045018"/>
    </source>
</evidence>
<dbReference type="InterPro" id="IPR011701">
    <property type="entry name" value="MFS"/>
</dbReference>
<evidence type="ECO:0000256" key="4">
    <source>
        <dbReference type="ARBA" id="ARBA00022692"/>
    </source>
</evidence>
<comment type="subcellular location">
    <subcellularLocation>
        <location evidence="1">Lysosome membrane</location>
        <topology evidence="1">Multi-pass membrane protein</topology>
    </subcellularLocation>
</comment>
<comment type="similarity">
    <text evidence="2">Belongs to the major facilitator superfamily.</text>
</comment>
<keyword evidence="3" id="KW-0813">Transport</keyword>
<dbReference type="GO" id="GO:0022857">
    <property type="term" value="F:transmembrane transporter activity"/>
    <property type="evidence" value="ECO:0007669"/>
    <property type="project" value="InterPro"/>
</dbReference>
<comment type="catalytic activity">
    <reaction evidence="9">
        <text>L-histidyl-glycine(out) = L-histidyl-glycine(in)</text>
        <dbReference type="Rhea" id="RHEA:79395"/>
        <dbReference type="ChEBI" id="CHEBI:229957"/>
    </reaction>
</comment>
<evidence type="ECO:0000256" key="8">
    <source>
        <dbReference type="ARBA" id="ARBA00044876"/>
    </source>
</evidence>
<evidence type="ECO:0000256" key="16">
    <source>
        <dbReference type="ARBA" id="ARBA00044900"/>
    </source>
</evidence>
<dbReference type="Proteomes" id="UP000226429">
    <property type="component" value="Unassembled WGS sequence"/>
</dbReference>
<reference evidence="27 28" key="1">
    <citation type="journal article" date="2017" name="Int. J. Syst. Evol. Microbiol.">
        <title>Aquarickettsiella crustaci n. gen. n. sp. (Gammaproteobacteria: Legionellales: Coxiellaceae); a bacterial pathogen of the freshwater crustacean: Gammarus fossarum (Malacostraca: Amphipoda).</title>
        <authorList>
            <person name="Bojko J."/>
            <person name="Dunn A.M."/>
            <person name="Stebbing P.D."/>
            <person name="Van Aerle R."/>
            <person name="Bacela-Spychalska K."/>
            <person name="Bean T.P."/>
            <person name="Stentiford G.D."/>
        </authorList>
    </citation>
    <scope>NUCLEOTIDE SEQUENCE [LARGE SCALE GENOMIC DNA]</scope>
    <source>
        <strain evidence="27">RA15029</strain>
    </source>
</reference>
<comment type="catalytic activity">
    <reaction evidence="12">
        <text>L-lysyl-L-alpha-amino acid(out) = L-lysyl-L-alpha-amino acid(in)</text>
        <dbReference type="Rhea" id="RHEA:79387"/>
        <dbReference type="ChEBI" id="CHEBI:229965"/>
    </reaction>
</comment>
<feature type="transmembrane region" description="Helical" evidence="25">
    <location>
        <begin position="234"/>
        <end position="258"/>
    </location>
</feature>
<sequence length="440" mass="48456">MPSSAFSENSPARENKKLAWIVCFSAALFFFYEFIQMNMFNAISADLMRAFSLSATQLGKLSAYYFYANLLFLPVAGALLDRFSTRKIILSALLLCIIGIAAFAITDSFALACVFRFMSGIGSAFCFLSSIRLASRWFPAKNMALVSGLIVTMAMLGGMVAQTPLTVLTELVGWRHALLFDASLGIVIFLVIFSFVQDYPTILYQEQKKFHQELSQLGLFKSWRLAYLNPQNSLCGLYVSLLNLPIALLGAIWGSLFLQQADHFSATEASFAPSLLFVGTIIGGPVVGWMSDKIQKRIPLMMLGVIVSQLLVITIICVSGLSIITVALLFFALGFFTSSQVLGYPLVAASNPKSITATSVSVVSFMAIGGYAIFQPLFGWMMDYNFQGVVLNQIRVYAPSDYHRALLILPIGFSIAFIATFLMREPRSSSELFDIGDEKR</sequence>
<evidence type="ECO:0000256" key="17">
    <source>
        <dbReference type="ARBA" id="ARBA00044903"/>
    </source>
</evidence>
<feature type="transmembrane region" description="Helical" evidence="25">
    <location>
        <begin position="63"/>
        <end position="80"/>
    </location>
</feature>
<feature type="transmembrane region" description="Helical" evidence="25">
    <location>
        <begin position="18"/>
        <end position="43"/>
    </location>
</feature>
<comment type="catalytic activity">
    <reaction evidence="17">
        <text>L-arginyl-glycine(out) = L-arginyl-glycine(in)</text>
        <dbReference type="Rhea" id="RHEA:79391"/>
        <dbReference type="ChEBI" id="CHEBI:229955"/>
    </reaction>
</comment>
<evidence type="ECO:0000256" key="3">
    <source>
        <dbReference type="ARBA" id="ARBA00022448"/>
    </source>
</evidence>
<comment type="catalytic activity">
    <reaction evidence="19">
        <text>L-alanyl-L-lysine(out) = L-alanyl-L-lysine(in)</text>
        <dbReference type="Rhea" id="RHEA:79415"/>
        <dbReference type="ChEBI" id="CHEBI:192470"/>
    </reaction>
</comment>
<evidence type="ECO:0000256" key="6">
    <source>
        <dbReference type="ARBA" id="ARBA00023136"/>
    </source>
</evidence>
<feature type="transmembrane region" description="Helical" evidence="25">
    <location>
        <begin position="87"/>
        <end position="103"/>
    </location>
</feature>
<feature type="transmembrane region" description="Helical" evidence="25">
    <location>
        <begin position="177"/>
        <end position="196"/>
    </location>
</feature>
<feature type="transmembrane region" description="Helical" evidence="25">
    <location>
        <begin position="109"/>
        <end position="131"/>
    </location>
</feature>
<dbReference type="Pfam" id="PF07690">
    <property type="entry name" value="MFS_1"/>
    <property type="match status" value="2"/>
</dbReference>
<feature type="transmembrane region" description="Helical" evidence="25">
    <location>
        <begin position="143"/>
        <end position="165"/>
    </location>
</feature>
<gene>
    <name evidence="27" type="ORF">CFE62_003955</name>
</gene>
<dbReference type="Gene3D" id="1.20.1250.20">
    <property type="entry name" value="MFS general substrate transporter like domains"/>
    <property type="match status" value="2"/>
</dbReference>
<evidence type="ECO:0000256" key="10">
    <source>
        <dbReference type="ARBA" id="ARBA00044881"/>
    </source>
</evidence>
<evidence type="ECO:0000256" key="23">
    <source>
        <dbReference type="ARBA" id="ARBA00045709"/>
    </source>
</evidence>
<dbReference type="PROSITE" id="PS50850">
    <property type="entry name" value="MFS"/>
    <property type="match status" value="1"/>
</dbReference>
<evidence type="ECO:0000256" key="19">
    <source>
        <dbReference type="ARBA" id="ARBA00044919"/>
    </source>
</evidence>
<dbReference type="PANTHER" id="PTHR23512:SF3">
    <property type="entry name" value="MAJOR FACILITATOR SUPERFAMILY DOMAIN-CONTAINING PROTEIN 1"/>
    <property type="match status" value="1"/>
</dbReference>
<evidence type="ECO:0000256" key="12">
    <source>
        <dbReference type="ARBA" id="ARBA00044891"/>
    </source>
</evidence>